<dbReference type="RefSeq" id="WP_158093416.1">
    <property type="nucleotide sequence ID" value="NZ_JAFVMF010000001.1"/>
</dbReference>
<evidence type="ECO:0000259" key="4">
    <source>
        <dbReference type="PROSITE" id="PS50949"/>
    </source>
</evidence>
<dbReference type="PANTHER" id="PTHR43537:SF5">
    <property type="entry name" value="UXU OPERON TRANSCRIPTIONAL REGULATOR"/>
    <property type="match status" value="1"/>
</dbReference>
<keyword evidence="1" id="KW-0805">Transcription regulation</keyword>
<organism evidence="5 6">
    <name type="scientific">Acetobacter sacchari</name>
    <dbReference type="NCBI Taxonomy" id="2661687"/>
    <lineage>
        <taxon>Bacteria</taxon>
        <taxon>Pseudomonadati</taxon>
        <taxon>Pseudomonadota</taxon>
        <taxon>Alphaproteobacteria</taxon>
        <taxon>Acetobacterales</taxon>
        <taxon>Acetobacteraceae</taxon>
        <taxon>Acetobacter</taxon>
    </lineage>
</organism>
<dbReference type="SMART" id="SM00895">
    <property type="entry name" value="FCD"/>
    <property type="match status" value="1"/>
</dbReference>
<dbReference type="EMBL" id="JAFVMF010000001">
    <property type="protein sequence ID" value="MBO1358509.1"/>
    <property type="molecule type" value="Genomic_DNA"/>
</dbReference>
<proteinExistence type="predicted"/>
<dbReference type="Proteomes" id="UP000664771">
    <property type="component" value="Unassembled WGS sequence"/>
</dbReference>
<sequence>MDLFPPSEGAAPDSLARTAYTRLLSLLLSGELAPGDLIQERRLADWQELSRTPVRDALNRLEAERLLTRKGRHLFVATISVREIIDILHARRLLEGEAARIAATKMDQHQVTAIRTAVQEMTDAGDVEDEQHWRVDDMLHLGIADAAENGEIRRMIGALRQRTRMFGLRRIPGRFDIGRLEHLRILDAIEARNPAAAAQAMCDHIDHAQQAIVALLQQSGGHGG</sequence>
<dbReference type="Gene3D" id="1.20.120.530">
    <property type="entry name" value="GntR ligand-binding domain-like"/>
    <property type="match status" value="1"/>
</dbReference>
<comment type="caution">
    <text evidence="5">The sequence shown here is derived from an EMBL/GenBank/DDBJ whole genome shotgun (WGS) entry which is preliminary data.</text>
</comment>
<dbReference type="InterPro" id="IPR036388">
    <property type="entry name" value="WH-like_DNA-bd_sf"/>
</dbReference>
<dbReference type="InterPro" id="IPR036390">
    <property type="entry name" value="WH_DNA-bd_sf"/>
</dbReference>
<dbReference type="InterPro" id="IPR011711">
    <property type="entry name" value="GntR_C"/>
</dbReference>
<dbReference type="PROSITE" id="PS50949">
    <property type="entry name" value="HTH_GNTR"/>
    <property type="match status" value="1"/>
</dbReference>
<dbReference type="SMART" id="SM00345">
    <property type="entry name" value="HTH_GNTR"/>
    <property type="match status" value="1"/>
</dbReference>
<keyword evidence="3" id="KW-0804">Transcription</keyword>
<dbReference type="SUPFAM" id="SSF48008">
    <property type="entry name" value="GntR ligand-binding domain-like"/>
    <property type="match status" value="1"/>
</dbReference>
<dbReference type="PANTHER" id="PTHR43537">
    <property type="entry name" value="TRANSCRIPTIONAL REGULATOR, GNTR FAMILY"/>
    <property type="match status" value="1"/>
</dbReference>
<feature type="domain" description="HTH gntR-type" evidence="4">
    <location>
        <begin position="13"/>
        <end position="79"/>
    </location>
</feature>
<dbReference type="SUPFAM" id="SSF46785">
    <property type="entry name" value="Winged helix' DNA-binding domain"/>
    <property type="match status" value="1"/>
</dbReference>
<keyword evidence="2" id="KW-0238">DNA-binding</keyword>
<name>A0ABS3LRI6_9PROT</name>
<protein>
    <submittedName>
        <fullName evidence="5">GntR family transcriptional regulator</fullName>
    </submittedName>
</protein>
<dbReference type="InterPro" id="IPR000524">
    <property type="entry name" value="Tscrpt_reg_HTH_GntR"/>
</dbReference>
<evidence type="ECO:0000256" key="2">
    <source>
        <dbReference type="ARBA" id="ARBA00023125"/>
    </source>
</evidence>
<evidence type="ECO:0000313" key="5">
    <source>
        <dbReference type="EMBL" id="MBO1358509.1"/>
    </source>
</evidence>
<dbReference type="Gene3D" id="1.10.10.10">
    <property type="entry name" value="Winged helix-like DNA-binding domain superfamily/Winged helix DNA-binding domain"/>
    <property type="match status" value="1"/>
</dbReference>
<evidence type="ECO:0000256" key="3">
    <source>
        <dbReference type="ARBA" id="ARBA00023163"/>
    </source>
</evidence>
<evidence type="ECO:0000256" key="1">
    <source>
        <dbReference type="ARBA" id="ARBA00023015"/>
    </source>
</evidence>
<keyword evidence="6" id="KW-1185">Reference proteome</keyword>
<dbReference type="Pfam" id="PF00392">
    <property type="entry name" value="GntR"/>
    <property type="match status" value="1"/>
</dbReference>
<reference evidence="5 6" key="1">
    <citation type="submission" date="2021-03" db="EMBL/GenBank/DDBJ databases">
        <title>The complete genome sequence of Acetobacter sacchari TBRC 11175.</title>
        <authorList>
            <person name="Charoenyingcharoen P."/>
            <person name="Yukphan P."/>
        </authorList>
    </citation>
    <scope>NUCLEOTIDE SEQUENCE [LARGE SCALE GENOMIC DNA]</scope>
    <source>
        <strain evidence="5 6">TBRC 11175</strain>
    </source>
</reference>
<evidence type="ECO:0000313" key="6">
    <source>
        <dbReference type="Proteomes" id="UP000664771"/>
    </source>
</evidence>
<accession>A0ABS3LRI6</accession>
<dbReference type="Pfam" id="PF07729">
    <property type="entry name" value="FCD"/>
    <property type="match status" value="1"/>
</dbReference>
<dbReference type="InterPro" id="IPR008920">
    <property type="entry name" value="TF_FadR/GntR_C"/>
</dbReference>
<gene>
    <name evidence="5" type="ORF">J2D73_01680</name>
</gene>